<evidence type="ECO:0000313" key="3">
    <source>
        <dbReference type="EMBL" id="MWN20608.1"/>
    </source>
</evidence>
<name>A0A6L7A997_LEULA</name>
<dbReference type="GO" id="GO:0042392">
    <property type="term" value="F:sphingosine-1-phosphate phosphatase activity"/>
    <property type="evidence" value="ECO:0007669"/>
    <property type="project" value="TreeGrafter"/>
</dbReference>
<keyword evidence="1" id="KW-0812">Transmembrane</keyword>
<protein>
    <submittedName>
        <fullName evidence="3">Phosphatase PAP2 family protein</fullName>
    </submittedName>
</protein>
<dbReference type="Pfam" id="PF01569">
    <property type="entry name" value="PAP2"/>
    <property type="match status" value="1"/>
</dbReference>
<accession>A0A6L7A997</accession>
<feature type="domain" description="Phosphatidic acid phosphatase type 2/haloperoxidase" evidence="2">
    <location>
        <begin position="194"/>
        <end position="318"/>
    </location>
</feature>
<dbReference type="PANTHER" id="PTHR14969">
    <property type="entry name" value="SPHINGOSINE-1-PHOSPHATE PHOSPHOHYDROLASE"/>
    <property type="match status" value="1"/>
</dbReference>
<gene>
    <name evidence="3" type="ORF">GQS40_01350</name>
</gene>
<feature type="transmembrane region" description="Helical" evidence="1">
    <location>
        <begin position="101"/>
        <end position="122"/>
    </location>
</feature>
<feature type="transmembrane region" description="Helical" evidence="1">
    <location>
        <begin position="278"/>
        <end position="297"/>
    </location>
</feature>
<feature type="transmembrane region" description="Helical" evidence="1">
    <location>
        <begin position="303"/>
        <end position="326"/>
    </location>
</feature>
<dbReference type="InterPro" id="IPR000326">
    <property type="entry name" value="PAP2/HPO"/>
</dbReference>
<proteinExistence type="predicted"/>
<sequence length="338" mass="37705">MQVAGDTLQHHDVQFGERNKRHIFHTTPAEKRVVLVLLGIGALSLVIATFFDKNVTQVIMNQNSIFGNLFQNYADQGAQVVTFTSAEVIAWFIWRRIDDVVIKYIMTAGMLILAFNQMLALLQDALSYTFSMLNNIQKGVPMGIANNTAAVQNYPEALRWGLAIILTAALSLIFANWLNKKSDDDMNYLIVVAVVGIATVFIAQTMIGEMKTLWGRFRPYEMTTVSGHAFSEFTPWYHMNGANGHNSFPSGHTMSGWLFLYLALFVPRENISAQKKMTIFGIAMGILTGLSRVRIGAHWLSDVTVSSILTGLLIFAASRLIGAHFVENQSTLRQLSYE</sequence>
<organism evidence="3 4">
    <name type="scientific">Leuconostoc lactis</name>
    <dbReference type="NCBI Taxonomy" id="1246"/>
    <lineage>
        <taxon>Bacteria</taxon>
        <taxon>Bacillati</taxon>
        <taxon>Bacillota</taxon>
        <taxon>Bacilli</taxon>
        <taxon>Lactobacillales</taxon>
        <taxon>Lactobacillaceae</taxon>
        <taxon>Leuconostoc</taxon>
    </lineage>
</organism>
<dbReference type="EMBL" id="WSZI01000008">
    <property type="protein sequence ID" value="MWN20608.1"/>
    <property type="molecule type" value="Genomic_DNA"/>
</dbReference>
<dbReference type="SUPFAM" id="SSF48317">
    <property type="entry name" value="Acid phosphatase/Vanadium-dependent haloperoxidase"/>
    <property type="match status" value="1"/>
</dbReference>
<reference evidence="3 4" key="1">
    <citation type="submission" date="2019-12" db="EMBL/GenBank/DDBJ databases">
        <title>Complete genome sequence of Leuconostoc lactis strain AVN1 provides insights into metabolic potential.</title>
        <authorList>
            <person name="Besrour N."/>
            <person name="Najjari A."/>
            <person name="Fhoula I."/>
            <person name="Jaballah S."/>
            <person name="Klibi N."/>
            <person name="Ouzari H.I."/>
        </authorList>
    </citation>
    <scope>NUCLEOTIDE SEQUENCE [LARGE SCALE GENOMIC DNA]</scope>
    <source>
        <strain evidence="3 4">AVN1</strain>
    </source>
</reference>
<keyword evidence="1" id="KW-0472">Membrane</keyword>
<dbReference type="Gene3D" id="1.20.144.10">
    <property type="entry name" value="Phosphatidic acid phosphatase type 2/haloperoxidase"/>
    <property type="match status" value="1"/>
</dbReference>
<comment type="caution">
    <text evidence="3">The sequence shown here is derived from an EMBL/GenBank/DDBJ whole genome shotgun (WGS) entry which is preliminary data.</text>
</comment>
<evidence type="ECO:0000313" key="4">
    <source>
        <dbReference type="Proteomes" id="UP000478636"/>
    </source>
</evidence>
<dbReference type="Proteomes" id="UP000478636">
    <property type="component" value="Unassembled WGS sequence"/>
</dbReference>
<evidence type="ECO:0000259" key="2">
    <source>
        <dbReference type="SMART" id="SM00014"/>
    </source>
</evidence>
<keyword evidence="1" id="KW-1133">Transmembrane helix</keyword>
<feature type="transmembrane region" description="Helical" evidence="1">
    <location>
        <begin position="157"/>
        <end position="175"/>
    </location>
</feature>
<dbReference type="PANTHER" id="PTHR14969:SF13">
    <property type="entry name" value="AT30094P"/>
    <property type="match status" value="1"/>
</dbReference>
<dbReference type="SMART" id="SM00014">
    <property type="entry name" value="acidPPc"/>
    <property type="match status" value="1"/>
</dbReference>
<dbReference type="RefSeq" id="WP_029510295.1">
    <property type="nucleotide sequence ID" value="NZ_DAITWI010000007.1"/>
</dbReference>
<dbReference type="InterPro" id="IPR036938">
    <property type="entry name" value="PAP2/HPO_sf"/>
</dbReference>
<dbReference type="AlphaFoldDB" id="A0A6L7A997"/>
<dbReference type="CDD" id="cd03396">
    <property type="entry name" value="PAP2_like_6"/>
    <property type="match status" value="1"/>
</dbReference>
<feature type="transmembrane region" description="Helical" evidence="1">
    <location>
        <begin position="248"/>
        <end position="266"/>
    </location>
</feature>
<feature type="transmembrane region" description="Helical" evidence="1">
    <location>
        <begin position="33"/>
        <end position="51"/>
    </location>
</feature>
<feature type="transmembrane region" description="Helical" evidence="1">
    <location>
        <begin position="187"/>
        <end position="207"/>
    </location>
</feature>
<feature type="transmembrane region" description="Helical" evidence="1">
    <location>
        <begin position="76"/>
        <end position="94"/>
    </location>
</feature>
<evidence type="ECO:0000256" key="1">
    <source>
        <dbReference type="SAM" id="Phobius"/>
    </source>
</evidence>